<organism evidence="6 7">
    <name type="scientific">Nocardioides cavernae</name>
    <dbReference type="NCBI Taxonomy" id="1921566"/>
    <lineage>
        <taxon>Bacteria</taxon>
        <taxon>Bacillati</taxon>
        <taxon>Actinomycetota</taxon>
        <taxon>Actinomycetes</taxon>
        <taxon>Propionibacteriales</taxon>
        <taxon>Nocardioidaceae</taxon>
        <taxon>Nocardioides</taxon>
    </lineage>
</organism>
<dbReference type="EMBL" id="JACXYZ010000001">
    <property type="protein sequence ID" value="MBD3924195.1"/>
    <property type="molecule type" value="Genomic_DNA"/>
</dbReference>
<evidence type="ECO:0000256" key="4">
    <source>
        <dbReference type="PROSITE-ProRule" id="PRU00335"/>
    </source>
</evidence>
<evidence type="ECO:0000256" key="2">
    <source>
        <dbReference type="ARBA" id="ARBA00023125"/>
    </source>
</evidence>
<dbReference type="Pfam" id="PF00440">
    <property type="entry name" value="TetR_N"/>
    <property type="match status" value="1"/>
</dbReference>
<dbReference type="NCBIfam" id="TIGR03968">
    <property type="entry name" value="mycofact_TetR"/>
    <property type="match status" value="1"/>
</dbReference>
<dbReference type="Gene3D" id="1.10.357.10">
    <property type="entry name" value="Tetracycline Repressor, domain 2"/>
    <property type="match status" value="1"/>
</dbReference>
<reference evidence="6 7" key="1">
    <citation type="submission" date="2020-09" db="EMBL/GenBank/DDBJ databases">
        <title>novel species in genus Nocardioides.</title>
        <authorList>
            <person name="Zhang G."/>
        </authorList>
    </citation>
    <scope>NUCLEOTIDE SEQUENCE [LARGE SCALE GENOMIC DNA]</scope>
    <source>
        <strain evidence="6 7">KCTC 39551</strain>
    </source>
</reference>
<dbReference type="InterPro" id="IPR041347">
    <property type="entry name" value="MftR_C"/>
</dbReference>
<keyword evidence="2 4" id="KW-0238">DNA-binding</keyword>
<evidence type="ECO:0000259" key="5">
    <source>
        <dbReference type="PROSITE" id="PS50977"/>
    </source>
</evidence>
<proteinExistence type="predicted"/>
<dbReference type="InterPro" id="IPR009057">
    <property type="entry name" value="Homeodomain-like_sf"/>
</dbReference>
<dbReference type="InterPro" id="IPR023851">
    <property type="entry name" value="Tscrpt_reg_TetR-type"/>
</dbReference>
<dbReference type="SUPFAM" id="SSF46689">
    <property type="entry name" value="Homeodomain-like"/>
    <property type="match status" value="1"/>
</dbReference>
<keyword evidence="3" id="KW-0804">Transcription</keyword>
<evidence type="ECO:0000256" key="1">
    <source>
        <dbReference type="ARBA" id="ARBA00023015"/>
    </source>
</evidence>
<keyword evidence="1" id="KW-0805">Transcription regulation</keyword>
<dbReference type="InterPro" id="IPR050109">
    <property type="entry name" value="HTH-type_TetR-like_transc_reg"/>
</dbReference>
<evidence type="ECO:0000313" key="7">
    <source>
        <dbReference type="Proteomes" id="UP000618818"/>
    </source>
</evidence>
<dbReference type="Pfam" id="PF17754">
    <property type="entry name" value="TetR_C_14"/>
    <property type="match status" value="1"/>
</dbReference>
<evidence type="ECO:0000313" key="6">
    <source>
        <dbReference type="EMBL" id="MBD3924195.1"/>
    </source>
</evidence>
<gene>
    <name evidence="6" type="primary">mftR</name>
    <name evidence="6" type="ORF">IEZ26_06150</name>
</gene>
<dbReference type="PROSITE" id="PS50977">
    <property type="entry name" value="HTH_TETR_2"/>
    <property type="match status" value="1"/>
</dbReference>
<evidence type="ECO:0000256" key="3">
    <source>
        <dbReference type="ARBA" id="ARBA00023163"/>
    </source>
</evidence>
<comment type="caution">
    <text evidence="6">The sequence shown here is derived from an EMBL/GenBank/DDBJ whole genome shotgun (WGS) entry which is preliminary data.</text>
</comment>
<name>A0ABR8NAI7_9ACTN</name>
<keyword evidence="7" id="KW-1185">Reference proteome</keyword>
<feature type="DNA-binding region" description="H-T-H motif" evidence="4">
    <location>
        <begin position="39"/>
        <end position="58"/>
    </location>
</feature>
<dbReference type="RefSeq" id="WP_191193984.1">
    <property type="nucleotide sequence ID" value="NZ_JACXYZ010000001.1"/>
</dbReference>
<sequence length="201" mass="22655">MTKSTTRPAGRGRPIVTSHAEIERRAFELFGERGFAGTTMADIAREVGVGTRTLFRYYPSKNDIPWGQFDQTLIHFRRLLTSQSEVIPVHEAVHRAVVEFNRFPADSQPSHRDRMRLILRTPELQAHSVLKYAEWRIVIADYVALRLGQDPGGWLPLAAGHVSLALALTAYERWLDDPDADIVDAVEQSMASLKDYLQAAS</sequence>
<dbReference type="InterPro" id="IPR001647">
    <property type="entry name" value="HTH_TetR"/>
</dbReference>
<accession>A0ABR8NAI7</accession>
<feature type="domain" description="HTH tetR-type" evidence="5">
    <location>
        <begin position="16"/>
        <end position="76"/>
    </location>
</feature>
<protein>
    <submittedName>
        <fullName evidence="6">Mycofactocin system transcriptional regulator</fullName>
    </submittedName>
</protein>
<dbReference type="Proteomes" id="UP000618818">
    <property type="component" value="Unassembled WGS sequence"/>
</dbReference>
<dbReference type="PANTHER" id="PTHR30055">
    <property type="entry name" value="HTH-TYPE TRANSCRIPTIONAL REGULATOR RUTR"/>
    <property type="match status" value="1"/>
</dbReference>
<dbReference type="Gene3D" id="1.10.10.60">
    <property type="entry name" value="Homeodomain-like"/>
    <property type="match status" value="1"/>
</dbReference>
<dbReference type="PANTHER" id="PTHR30055:SF238">
    <property type="entry name" value="MYCOFACTOCIN BIOSYNTHESIS TRANSCRIPTIONAL REGULATOR MFTR-RELATED"/>
    <property type="match status" value="1"/>
</dbReference>